<feature type="domain" description="Teneurin-like YD-shell" evidence="3">
    <location>
        <begin position="1092"/>
        <end position="1395"/>
    </location>
</feature>
<accession>A0A414QL20</accession>
<dbReference type="EMBL" id="QRHP01000027">
    <property type="protein sequence ID" value="RHF81440.1"/>
    <property type="molecule type" value="Genomic_DNA"/>
</dbReference>
<dbReference type="Pfam" id="PF25023">
    <property type="entry name" value="TEN_YD-shell"/>
    <property type="match status" value="5"/>
</dbReference>
<reference evidence="4 5" key="1">
    <citation type="submission" date="2018-08" db="EMBL/GenBank/DDBJ databases">
        <title>A genome reference for cultivated species of the human gut microbiota.</title>
        <authorList>
            <person name="Zou Y."/>
            <person name="Xue W."/>
            <person name="Luo G."/>
        </authorList>
    </citation>
    <scope>NUCLEOTIDE SEQUENCE [LARGE SCALE GENOMIC DNA]</scope>
    <source>
        <strain evidence="4 5">AM23-23AC</strain>
    </source>
</reference>
<dbReference type="InterPro" id="IPR050708">
    <property type="entry name" value="T6SS_VgrG/RHS"/>
</dbReference>
<dbReference type="SUPFAM" id="SSF101908">
    <property type="entry name" value="Putative isomerase YbhE"/>
    <property type="match status" value="1"/>
</dbReference>
<protein>
    <recommendedName>
        <fullName evidence="6">Cell wall-associated polypeptide CWBP200</fullName>
    </recommendedName>
</protein>
<organism evidence="4 5">
    <name type="scientific">Roseburia inulinivorans</name>
    <dbReference type="NCBI Taxonomy" id="360807"/>
    <lineage>
        <taxon>Bacteria</taxon>
        <taxon>Bacillati</taxon>
        <taxon>Bacillota</taxon>
        <taxon>Clostridia</taxon>
        <taxon>Lachnospirales</taxon>
        <taxon>Lachnospiraceae</taxon>
        <taxon>Roseburia</taxon>
    </lineage>
</organism>
<evidence type="ECO:0000259" key="2">
    <source>
        <dbReference type="Pfam" id="PF20148"/>
    </source>
</evidence>
<evidence type="ECO:0000259" key="3">
    <source>
        <dbReference type="Pfam" id="PF25023"/>
    </source>
</evidence>
<proteinExistence type="predicted"/>
<feature type="domain" description="Teneurin-like YD-shell" evidence="3">
    <location>
        <begin position="273"/>
        <end position="401"/>
    </location>
</feature>
<dbReference type="NCBIfam" id="TIGR01643">
    <property type="entry name" value="YD_repeat_2x"/>
    <property type="match status" value="12"/>
</dbReference>
<dbReference type="InterPro" id="IPR006530">
    <property type="entry name" value="YD"/>
</dbReference>
<name>A0A414QL20_9FIRM</name>
<dbReference type="InterPro" id="IPR056823">
    <property type="entry name" value="TEN-like_YD-shell"/>
</dbReference>
<feature type="domain" description="Teneurin-like YD-shell" evidence="3">
    <location>
        <begin position="793"/>
        <end position="909"/>
    </location>
</feature>
<comment type="caution">
    <text evidence="4">The sequence shown here is derived from an EMBL/GenBank/DDBJ whole genome shotgun (WGS) entry which is preliminary data.</text>
</comment>
<evidence type="ECO:0000256" key="1">
    <source>
        <dbReference type="ARBA" id="ARBA00022737"/>
    </source>
</evidence>
<keyword evidence="1" id="KW-0677">Repeat</keyword>
<dbReference type="Pfam" id="PF05593">
    <property type="entry name" value="RHS_repeat"/>
    <property type="match status" value="3"/>
</dbReference>
<dbReference type="InterPro" id="IPR045351">
    <property type="entry name" value="DUF6531"/>
</dbReference>
<dbReference type="NCBIfam" id="TIGR03696">
    <property type="entry name" value="Rhs_assc_core"/>
    <property type="match status" value="1"/>
</dbReference>
<feature type="domain" description="DUF6531" evidence="2">
    <location>
        <begin position="163"/>
        <end position="236"/>
    </location>
</feature>
<dbReference type="Gene3D" id="2.180.10.10">
    <property type="entry name" value="RHS repeat-associated core"/>
    <property type="match status" value="5"/>
</dbReference>
<evidence type="ECO:0000313" key="4">
    <source>
        <dbReference type="EMBL" id="RHF81440.1"/>
    </source>
</evidence>
<feature type="domain" description="Teneurin-like YD-shell" evidence="3">
    <location>
        <begin position="926"/>
        <end position="1083"/>
    </location>
</feature>
<dbReference type="Pfam" id="PF20148">
    <property type="entry name" value="DUF6531"/>
    <property type="match status" value="1"/>
</dbReference>
<dbReference type="Proteomes" id="UP000283701">
    <property type="component" value="Unassembled WGS sequence"/>
</dbReference>
<dbReference type="PANTHER" id="PTHR32305">
    <property type="match status" value="1"/>
</dbReference>
<dbReference type="PANTHER" id="PTHR32305:SF15">
    <property type="entry name" value="PROTEIN RHSA-RELATED"/>
    <property type="match status" value="1"/>
</dbReference>
<dbReference type="RefSeq" id="WP_118203997.1">
    <property type="nucleotide sequence ID" value="NZ_QRHP01000027.1"/>
</dbReference>
<dbReference type="InterPro" id="IPR031325">
    <property type="entry name" value="RHS_repeat"/>
</dbReference>
<feature type="domain" description="Teneurin-like YD-shell" evidence="3">
    <location>
        <begin position="441"/>
        <end position="576"/>
    </location>
</feature>
<dbReference type="InterPro" id="IPR022385">
    <property type="entry name" value="Rhs_assc_core"/>
</dbReference>
<dbReference type="SUPFAM" id="SSF69304">
    <property type="entry name" value="Tricorn protease N-terminal domain"/>
    <property type="match status" value="1"/>
</dbReference>
<evidence type="ECO:0008006" key="6">
    <source>
        <dbReference type="Google" id="ProtNLM"/>
    </source>
</evidence>
<gene>
    <name evidence="4" type="ORF">DW654_15715</name>
</gene>
<evidence type="ECO:0000313" key="5">
    <source>
        <dbReference type="Proteomes" id="UP000283701"/>
    </source>
</evidence>
<sequence>MFRDFSQEAKEKLISYVNDTSSDGIWQIIKNSIDYMDVKIKNWLHTLDSYAYLSQMDGYYQTVLNKHDTTIEQIEQIFTAVEHVDTAYLKHGAEMNTCAEKIIKLMNTLAQTIDPAGGNLDMASQKGVLDAAVADLKDAQATVEKEIQEELLGTDAAGTNYCGDPVNMTTGNFVYDREDLVVGGEINLSFHRYYNSKDDTTGTIGKSFRHNYEISLEKKTEISACIHMYDGQCLYFEKENDGSYKGTGTALEILFENEEGYRLCRAGLDSMQFDKMGKLVRAEDINGRGITFSYNESGLLETACADNGNIFSYYYNEKNLLVRVEDQSGRKILLTYKENLLETVTLPDGGVYQYQYGVDGRISHVENAGGVTTICNDYDNKHRITRQKFPDGGVMEFLYDDVKKRVICTERNGQKIIYVHDNLYRHTETLYEDGTREEYIYNDKNQCVCVTDRNKNRRRMAYDNRGNLTQVTDEAKRRINMTYDANNHLLNVSINGKARLKHYYDAHGNLICTENADGAIVKIENDKAGRPTTVVQPDGSEVAFTYDDRGNIICIKKATGGVEKYQYDNLNRVIKTVDGNGNETSYQYDVADRIVSVKNANGDTRTYQYNKNGNLTEICDYDGYTLKAKYNGIGQLEYLIDKEGAATKYLYDKMWNISSIIMPDKAVYNYIYNKENQLKEEVLPYGSTIKYNYDALGNCIAVTDAEGNVTSYTYDCANRIIEVLDSDGERTSFTYDKDGNLITIVNALGDITSYTYDEMGRRNSVTDVEGNTTSVYYNKMDQVQRICYPNGSSTEYLYEKGGRLHKIQYPDGAVEIYTYDNEDNLIQRTNALGECVQMKYDRLNRLTDLINPAGGVRHYSYDAVGNVVEMIDENGNRTSYEYSPNGDLTCVTDALNNKTYYTYDKVGNLLQIKRTGEQGESDSVTDYKWDLQGNVIQIKDPLGAVEYFSYDKNGRMAAKTDRDGCVTNYKYNPTGQISEIVYADGQKVKLSYNALRQLEEMKDWIGSTRIRLDKMGRPLSVTDADGQKVSYEWNNMGEKTKIVYPDGNEVHYTYNIANQLMQLENETGVITYDYDEMGRFKTKHLPNDVVTSYSYNNIGRIAKITHHDQKKIIDSYDYTYDNAGNKITVDQKRSGTGIQNVSYTYGYDAVNRLIHVSRDKERLREYTYDAFGNRMEKKDFENESITQYSYNANNQLVSETGNLFEKTYQYDRRGNIRKICEDGKVLKEFTFDCTNRLKKVQKFENGIIDIAEYAYNGLGQRVRQQISGKKDIHYTLDLTRKYHNLLQSNEQHSGRRQQFFWDGKAAGMLENGKSTYYLQDDHGSTMCMVDMQREIDALYAYDEFGMPVYKNEKYTQPFGYTGYQMDEISELYFAQARRYDSRTGRFVSEDLIKGFPEMPFTLNPYIYCWDRPEDFEDNDGEWPTVVIGALVGGIVSGVIETGSQMVGAIQNGEKIDIDWGKVGLEATKGVVKGAIAGTGAGLLVTAASNGLIDSTANAIEQKFIEGKQNIDVGEVVETGVWSAGTTLVFGGLDKAVDKVKSGIGWDKAVKQLRDEKGISAWMEKRRISTEKIKLREKRSLSDIIHGRNQPHKKEYTKILNDLNVRVGVLKSKTKWDRISGNVCRSARKRATEHLGRKEALKYMIINYSGQKLVGGVKDKIKNSIRNNLYLSNLKDAVDIDGHVNQFICAFT</sequence>